<feature type="region of interest" description="Disordered" evidence="1">
    <location>
        <begin position="1"/>
        <end position="28"/>
    </location>
</feature>
<reference evidence="2 3" key="3">
    <citation type="journal article" date="2013" name="Rice">
        <title>Improvement of the Oryza sativa Nipponbare reference genome using next generation sequence and optical map data.</title>
        <authorList>
            <person name="Kawahara Y."/>
            <person name="de la Bastide M."/>
            <person name="Hamilton J.P."/>
            <person name="Kanamori H."/>
            <person name="McCombie W.R."/>
            <person name="Ouyang S."/>
            <person name="Schwartz D.C."/>
            <person name="Tanaka T."/>
            <person name="Wu J."/>
            <person name="Zhou S."/>
            <person name="Childs K.L."/>
            <person name="Davidson R.M."/>
            <person name="Lin H."/>
            <person name="Quesada-Ocampo L."/>
            <person name="Vaillancourt B."/>
            <person name="Sakai H."/>
            <person name="Lee S.S."/>
            <person name="Kim J."/>
            <person name="Numa H."/>
            <person name="Itoh T."/>
            <person name="Buell C.R."/>
            <person name="Matsumoto T."/>
        </authorList>
    </citation>
    <scope>NUCLEOTIDE SEQUENCE [LARGE SCALE GENOMIC DNA]</scope>
    <source>
        <strain evidence="3">cv. Nipponbare</strain>
    </source>
</reference>
<dbReference type="AlphaFoldDB" id="A0A0N7KN50"/>
<keyword evidence="3" id="KW-1185">Reference proteome</keyword>
<gene>
    <name evidence="2" type="ordered locus">Os07g0217850</name>
    <name evidence="2" type="ORF">OSNPB_070217850</name>
</gene>
<dbReference type="Proteomes" id="UP000059680">
    <property type="component" value="Chromosome 7"/>
</dbReference>
<proteinExistence type="predicted"/>
<protein>
    <submittedName>
        <fullName evidence="2">Os07g0217850 protein</fullName>
    </submittedName>
</protein>
<evidence type="ECO:0000313" key="3">
    <source>
        <dbReference type="Proteomes" id="UP000059680"/>
    </source>
</evidence>
<evidence type="ECO:0000313" key="2">
    <source>
        <dbReference type="EMBL" id="BAT00634.1"/>
    </source>
</evidence>
<reference evidence="3" key="1">
    <citation type="journal article" date="2005" name="Nature">
        <title>The map-based sequence of the rice genome.</title>
        <authorList>
            <consortium name="International rice genome sequencing project (IRGSP)"/>
            <person name="Matsumoto T."/>
            <person name="Wu J."/>
            <person name="Kanamori H."/>
            <person name="Katayose Y."/>
            <person name="Fujisawa M."/>
            <person name="Namiki N."/>
            <person name="Mizuno H."/>
            <person name="Yamamoto K."/>
            <person name="Antonio B.A."/>
            <person name="Baba T."/>
            <person name="Sakata K."/>
            <person name="Nagamura Y."/>
            <person name="Aoki H."/>
            <person name="Arikawa K."/>
            <person name="Arita K."/>
            <person name="Bito T."/>
            <person name="Chiden Y."/>
            <person name="Fujitsuka N."/>
            <person name="Fukunaka R."/>
            <person name="Hamada M."/>
            <person name="Harada C."/>
            <person name="Hayashi A."/>
            <person name="Hijishita S."/>
            <person name="Honda M."/>
            <person name="Hosokawa S."/>
            <person name="Ichikawa Y."/>
            <person name="Idonuma A."/>
            <person name="Iijima M."/>
            <person name="Ikeda M."/>
            <person name="Ikeno M."/>
            <person name="Ito K."/>
            <person name="Ito S."/>
            <person name="Ito T."/>
            <person name="Ito Y."/>
            <person name="Ito Y."/>
            <person name="Iwabuchi A."/>
            <person name="Kamiya K."/>
            <person name="Karasawa W."/>
            <person name="Kurita K."/>
            <person name="Katagiri S."/>
            <person name="Kikuta A."/>
            <person name="Kobayashi H."/>
            <person name="Kobayashi N."/>
            <person name="Machita K."/>
            <person name="Maehara T."/>
            <person name="Masukawa M."/>
            <person name="Mizubayashi T."/>
            <person name="Mukai Y."/>
            <person name="Nagasaki H."/>
            <person name="Nagata Y."/>
            <person name="Naito S."/>
            <person name="Nakashima M."/>
            <person name="Nakama Y."/>
            <person name="Nakamichi Y."/>
            <person name="Nakamura M."/>
            <person name="Meguro A."/>
            <person name="Negishi M."/>
            <person name="Ohta I."/>
            <person name="Ohta T."/>
            <person name="Okamoto M."/>
            <person name="Ono N."/>
            <person name="Saji S."/>
            <person name="Sakaguchi M."/>
            <person name="Sakai K."/>
            <person name="Shibata M."/>
            <person name="Shimokawa T."/>
            <person name="Song J."/>
            <person name="Takazaki Y."/>
            <person name="Terasawa K."/>
            <person name="Tsugane M."/>
            <person name="Tsuji K."/>
            <person name="Ueda S."/>
            <person name="Waki K."/>
            <person name="Yamagata H."/>
            <person name="Yamamoto M."/>
            <person name="Yamamoto S."/>
            <person name="Yamane H."/>
            <person name="Yoshiki S."/>
            <person name="Yoshihara R."/>
            <person name="Yukawa K."/>
            <person name="Zhong H."/>
            <person name="Yano M."/>
            <person name="Yuan Q."/>
            <person name="Ouyang S."/>
            <person name="Liu J."/>
            <person name="Jones K.M."/>
            <person name="Gansberger K."/>
            <person name="Moffat K."/>
            <person name="Hill J."/>
            <person name="Bera J."/>
            <person name="Fadrosh D."/>
            <person name="Jin S."/>
            <person name="Johri S."/>
            <person name="Kim M."/>
            <person name="Overton L."/>
            <person name="Reardon M."/>
            <person name="Tsitrin T."/>
            <person name="Vuong H."/>
            <person name="Weaver B."/>
            <person name="Ciecko A."/>
            <person name="Tallon L."/>
            <person name="Jackson J."/>
            <person name="Pai G."/>
            <person name="Aken S.V."/>
            <person name="Utterback T."/>
            <person name="Reidmuller S."/>
            <person name="Feldblyum T."/>
            <person name="Hsiao J."/>
            <person name="Zismann V."/>
            <person name="Iobst S."/>
            <person name="de Vazeille A.R."/>
            <person name="Buell C.R."/>
            <person name="Ying K."/>
            <person name="Li Y."/>
            <person name="Lu T."/>
            <person name="Huang Y."/>
            <person name="Zhao Q."/>
            <person name="Feng Q."/>
            <person name="Zhang L."/>
            <person name="Zhu J."/>
            <person name="Weng Q."/>
            <person name="Mu J."/>
            <person name="Lu Y."/>
            <person name="Fan D."/>
            <person name="Liu Y."/>
            <person name="Guan J."/>
            <person name="Zhang Y."/>
            <person name="Yu S."/>
            <person name="Liu X."/>
            <person name="Zhang Y."/>
            <person name="Hong G."/>
            <person name="Han B."/>
            <person name="Choisne N."/>
            <person name="Demange N."/>
            <person name="Orjeda G."/>
            <person name="Samain S."/>
            <person name="Cattolico L."/>
            <person name="Pelletier E."/>
            <person name="Couloux A."/>
            <person name="Segurens B."/>
            <person name="Wincker P."/>
            <person name="D'Hont A."/>
            <person name="Scarpelli C."/>
            <person name="Weissenbach J."/>
            <person name="Salanoubat M."/>
            <person name="Quetier F."/>
            <person name="Yu Y."/>
            <person name="Kim H.R."/>
            <person name="Rambo T."/>
            <person name="Currie J."/>
            <person name="Collura K."/>
            <person name="Luo M."/>
            <person name="Yang T."/>
            <person name="Ammiraju J.S.S."/>
            <person name="Engler F."/>
            <person name="Soderlund C."/>
            <person name="Wing R.A."/>
            <person name="Palmer L.E."/>
            <person name="de la Bastide M."/>
            <person name="Spiegel L."/>
            <person name="Nascimento L."/>
            <person name="Zutavern T."/>
            <person name="O'Shaughnessy A."/>
            <person name="Dike S."/>
            <person name="Dedhia N."/>
            <person name="Preston R."/>
            <person name="Balija V."/>
            <person name="McCombie W.R."/>
            <person name="Chow T."/>
            <person name="Chen H."/>
            <person name="Chung M."/>
            <person name="Chen C."/>
            <person name="Shaw J."/>
            <person name="Wu H."/>
            <person name="Hsiao K."/>
            <person name="Chao Y."/>
            <person name="Chu M."/>
            <person name="Cheng C."/>
            <person name="Hour A."/>
            <person name="Lee P."/>
            <person name="Lin S."/>
            <person name="Lin Y."/>
            <person name="Liou J."/>
            <person name="Liu S."/>
            <person name="Hsing Y."/>
            <person name="Raghuvanshi S."/>
            <person name="Mohanty A."/>
            <person name="Bharti A.K."/>
            <person name="Gaur A."/>
            <person name="Gupta V."/>
            <person name="Kumar D."/>
            <person name="Ravi V."/>
            <person name="Vij S."/>
            <person name="Kapur A."/>
            <person name="Khurana P."/>
            <person name="Khurana P."/>
            <person name="Khurana J.P."/>
            <person name="Tyagi A.K."/>
            <person name="Gaikwad K."/>
            <person name="Singh A."/>
            <person name="Dalal V."/>
            <person name="Srivastava S."/>
            <person name="Dixit A."/>
            <person name="Pal A.K."/>
            <person name="Ghazi I.A."/>
            <person name="Yadav M."/>
            <person name="Pandit A."/>
            <person name="Bhargava A."/>
            <person name="Sureshbabu K."/>
            <person name="Batra K."/>
            <person name="Sharma T.R."/>
            <person name="Mohapatra T."/>
            <person name="Singh N.K."/>
            <person name="Messing J."/>
            <person name="Nelson A.B."/>
            <person name="Fuks G."/>
            <person name="Kavchok S."/>
            <person name="Keizer G."/>
            <person name="Linton E."/>
            <person name="Llaca V."/>
            <person name="Song R."/>
            <person name="Tanyolac B."/>
            <person name="Young S."/>
            <person name="Ho-Il K."/>
            <person name="Hahn J.H."/>
            <person name="Sangsakoo G."/>
            <person name="Vanavichit A."/>
            <person name="de Mattos Luiz.A.T."/>
            <person name="Zimmer P.D."/>
            <person name="Malone G."/>
            <person name="Dellagostin O."/>
            <person name="de Oliveira A.C."/>
            <person name="Bevan M."/>
            <person name="Bancroft I."/>
            <person name="Minx P."/>
            <person name="Cordum H."/>
            <person name="Wilson R."/>
            <person name="Cheng Z."/>
            <person name="Jin W."/>
            <person name="Jiang J."/>
            <person name="Leong S.A."/>
            <person name="Iwama H."/>
            <person name="Gojobori T."/>
            <person name="Itoh T."/>
            <person name="Niimura Y."/>
            <person name="Fujii Y."/>
            <person name="Habara T."/>
            <person name="Sakai H."/>
            <person name="Sato Y."/>
            <person name="Wilson G."/>
            <person name="Kumar K."/>
            <person name="McCouch S."/>
            <person name="Juretic N."/>
            <person name="Hoen D."/>
            <person name="Wright S."/>
            <person name="Bruskiewich R."/>
            <person name="Bureau T."/>
            <person name="Miyao A."/>
            <person name="Hirochika H."/>
            <person name="Nishikawa T."/>
            <person name="Kadowaki K."/>
            <person name="Sugiura M."/>
            <person name="Burr B."/>
            <person name="Sasaki T."/>
        </authorList>
    </citation>
    <scope>NUCLEOTIDE SEQUENCE [LARGE SCALE GENOMIC DNA]</scope>
    <source>
        <strain evidence="3">cv. Nipponbare</strain>
    </source>
</reference>
<accession>A0A0N7KN50</accession>
<evidence type="ECO:0000256" key="1">
    <source>
        <dbReference type="SAM" id="MobiDB-lite"/>
    </source>
</evidence>
<dbReference type="EMBL" id="AP014963">
    <property type="protein sequence ID" value="BAT00634.1"/>
    <property type="molecule type" value="Genomic_DNA"/>
</dbReference>
<sequence>MVLINKASRYSSRQHQADEMELTTSGSAVSKPGVLRSCRVLLPLLNLPLKVWIELDATRMQDGSRRDPAAPYQVRRAPAVGSRSQSSCSHHYGA</sequence>
<dbReference type="InParanoid" id="A0A0N7KN50"/>
<reference evidence="2 3" key="2">
    <citation type="journal article" date="2013" name="Plant Cell Physiol.">
        <title>Rice Annotation Project Database (RAP-DB): an integrative and interactive database for rice genomics.</title>
        <authorList>
            <person name="Sakai H."/>
            <person name="Lee S.S."/>
            <person name="Tanaka T."/>
            <person name="Numa H."/>
            <person name="Kim J."/>
            <person name="Kawahara Y."/>
            <person name="Wakimoto H."/>
            <person name="Yang C.C."/>
            <person name="Iwamoto M."/>
            <person name="Abe T."/>
            <person name="Yamada Y."/>
            <person name="Muto A."/>
            <person name="Inokuchi H."/>
            <person name="Ikemura T."/>
            <person name="Matsumoto T."/>
            <person name="Sasaki T."/>
            <person name="Itoh T."/>
        </authorList>
    </citation>
    <scope>NUCLEOTIDE SEQUENCE [LARGE SCALE GENOMIC DNA]</scope>
    <source>
        <strain evidence="3">cv. Nipponbare</strain>
    </source>
</reference>
<feature type="compositionally biased region" description="Polar residues" evidence="1">
    <location>
        <begin position="82"/>
        <end position="94"/>
    </location>
</feature>
<feature type="region of interest" description="Disordered" evidence="1">
    <location>
        <begin position="60"/>
        <end position="94"/>
    </location>
</feature>
<organism evidence="2 3">
    <name type="scientific">Oryza sativa subsp. japonica</name>
    <name type="common">Rice</name>
    <dbReference type="NCBI Taxonomy" id="39947"/>
    <lineage>
        <taxon>Eukaryota</taxon>
        <taxon>Viridiplantae</taxon>
        <taxon>Streptophyta</taxon>
        <taxon>Embryophyta</taxon>
        <taxon>Tracheophyta</taxon>
        <taxon>Spermatophyta</taxon>
        <taxon>Magnoliopsida</taxon>
        <taxon>Liliopsida</taxon>
        <taxon>Poales</taxon>
        <taxon>Poaceae</taxon>
        <taxon>BOP clade</taxon>
        <taxon>Oryzoideae</taxon>
        <taxon>Oryzeae</taxon>
        <taxon>Oryzinae</taxon>
        <taxon>Oryza</taxon>
        <taxon>Oryza sativa</taxon>
    </lineage>
</organism>
<name>A0A0N7KN50_ORYSJ</name>
<dbReference type="PaxDb" id="39947-A0A0N7KN50"/>